<evidence type="ECO:0000313" key="2">
    <source>
        <dbReference type="Proteomes" id="UP001596135"/>
    </source>
</evidence>
<comment type="caution">
    <text evidence="1">The sequence shown here is derived from an EMBL/GenBank/DDBJ whole genome shotgun (WGS) entry which is preliminary data.</text>
</comment>
<gene>
    <name evidence="1" type="ORF">ACFPYL_13165</name>
</gene>
<reference evidence="2" key="1">
    <citation type="journal article" date="2019" name="Int. J. Syst. Evol. Microbiol.">
        <title>The Global Catalogue of Microorganisms (GCM) 10K type strain sequencing project: providing services to taxonomists for standard genome sequencing and annotation.</title>
        <authorList>
            <consortium name="The Broad Institute Genomics Platform"/>
            <consortium name="The Broad Institute Genome Sequencing Center for Infectious Disease"/>
            <person name="Wu L."/>
            <person name="Ma J."/>
        </authorList>
    </citation>
    <scope>NUCLEOTIDE SEQUENCE [LARGE SCALE GENOMIC DNA]</scope>
    <source>
        <strain evidence="2">CCUG 54522</strain>
    </source>
</reference>
<dbReference type="Proteomes" id="UP001596135">
    <property type="component" value="Unassembled WGS sequence"/>
</dbReference>
<accession>A0ABW1LJM3</accession>
<protein>
    <submittedName>
        <fullName evidence="1">Uncharacterized protein</fullName>
    </submittedName>
</protein>
<name>A0ABW1LJM3_9ACTN</name>
<evidence type="ECO:0000313" key="1">
    <source>
        <dbReference type="EMBL" id="MFC6044039.1"/>
    </source>
</evidence>
<dbReference type="RefSeq" id="WP_379154687.1">
    <property type="nucleotide sequence ID" value="NZ_JBHSRJ010000004.1"/>
</dbReference>
<dbReference type="EMBL" id="JBHSRJ010000004">
    <property type="protein sequence ID" value="MFC6044039.1"/>
    <property type="molecule type" value="Genomic_DNA"/>
</dbReference>
<proteinExistence type="predicted"/>
<sequence length="48" mass="5064">MWDTVQTNAVHLSHDMPCTHCGHAPHTYLACGDSCDCVPAGVPSRAVA</sequence>
<organism evidence="1 2">
    <name type="scientific">Nocardioides hankookensis</name>
    <dbReference type="NCBI Taxonomy" id="443157"/>
    <lineage>
        <taxon>Bacteria</taxon>
        <taxon>Bacillati</taxon>
        <taxon>Actinomycetota</taxon>
        <taxon>Actinomycetes</taxon>
        <taxon>Propionibacteriales</taxon>
        <taxon>Nocardioidaceae</taxon>
        <taxon>Nocardioides</taxon>
    </lineage>
</organism>
<keyword evidence="2" id="KW-1185">Reference proteome</keyword>